<keyword evidence="3" id="KW-1185">Reference proteome</keyword>
<evidence type="ECO:0000256" key="1">
    <source>
        <dbReference type="SAM" id="MobiDB-lite"/>
    </source>
</evidence>
<dbReference type="PaxDb" id="67767-A0A0J7JZN6"/>
<name>A0A0J7JZN6_LASNI</name>
<feature type="region of interest" description="Disordered" evidence="1">
    <location>
        <begin position="1"/>
        <end position="23"/>
    </location>
</feature>
<comment type="caution">
    <text evidence="2">The sequence shown here is derived from an EMBL/GenBank/DDBJ whole genome shotgun (WGS) entry which is preliminary data.</text>
</comment>
<dbReference type="OrthoDB" id="7402257at2759"/>
<reference evidence="2 3" key="1">
    <citation type="submission" date="2015-04" db="EMBL/GenBank/DDBJ databases">
        <title>Lasius niger genome sequencing.</title>
        <authorList>
            <person name="Konorov E.A."/>
            <person name="Nikitin M.A."/>
            <person name="Kirill M.V."/>
            <person name="Chang P."/>
        </authorList>
    </citation>
    <scope>NUCLEOTIDE SEQUENCE [LARGE SCALE GENOMIC DNA]</scope>
    <source>
        <tissue evidence="2">Whole</tissue>
    </source>
</reference>
<dbReference type="AlphaFoldDB" id="A0A0J7JZN6"/>
<sequence length="171" mass="18953">MPKDRNLLQKATRRSRRIADRQRNNNVTAVAPVAAVQELNTLMEMAAPVAAAAVAPDAPMEVAASVAAAAPAPDAPIEVAAQVVAADIIGLMRLMARRLKDIKKIIVAELRAAEDQAEVRAEAQMIEYRRILEHVENVLRDKIISDRNREKNIADHIFKYIKHQSMTMSEK</sequence>
<protein>
    <submittedName>
        <fullName evidence="2">Uncharacterized protein</fullName>
    </submittedName>
</protein>
<accession>A0A0J7JZN6</accession>
<gene>
    <name evidence="2" type="ORF">RF55_19757</name>
</gene>
<organism evidence="2 3">
    <name type="scientific">Lasius niger</name>
    <name type="common">Black garden ant</name>
    <dbReference type="NCBI Taxonomy" id="67767"/>
    <lineage>
        <taxon>Eukaryota</taxon>
        <taxon>Metazoa</taxon>
        <taxon>Ecdysozoa</taxon>
        <taxon>Arthropoda</taxon>
        <taxon>Hexapoda</taxon>
        <taxon>Insecta</taxon>
        <taxon>Pterygota</taxon>
        <taxon>Neoptera</taxon>
        <taxon>Endopterygota</taxon>
        <taxon>Hymenoptera</taxon>
        <taxon>Apocrita</taxon>
        <taxon>Aculeata</taxon>
        <taxon>Formicoidea</taxon>
        <taxon>Formicidae</taxon>
        <taxon>Formicinae</taxon>
        <taxon>Lasius</taxon>
        <taxon>Lasius</taxon>
    </lineage>
</organism>
<dbReference type="Proteomes" id="UP000036403">
    <property type="component" value="Unassembled WGS sequence"/>
</dbReference>
<evidence type="ECO:0000313" key="2">
    <source>
        <dbReference type="EMBL" id="KMQ83532.1"/>
    </source>
</evidence>
<proteinExistence type="predicted"/>
<evidence type="ECO:0000313" key="3">
    <source>
        <dbReference type="Proteomes" id="UP000036403"/>
    </source>
</evidence>
<dbReference type="EMBL" id="LBMM01019442">
    <property type="protein sequence ID" value="KMQ83532.1"/>
    <property type="molecule type" value="Genomic_DNA"/>
</dbReference>